<evidence type="ECO:0000259" key="10">
    <source>
        <dbReference type="Pfam" id="PF00133"/>
    </source>
</evidence>
<keyword evidence="5" id="KW-0547">Nucleotide-binding</keyword>
<evidence type="ECO:0000256" key="1">
    <source>
        <dbReference type="ARBA" id="ARBA00005594"/>
    </source>
</evidence>
<dbReference type="PANTHER" id="PTHR43740:SF2">
    <property type="entry name" value="LEUCINE--TRNA LIGASE, MITOCHONDRIAL"/>
    <property type="match status" value="1"/>
</dbReference>
<dbReference type="Gene3D" id="1.10.730.10">
    <property type="entry name" value="Isoleucyl-tRNA Synthetase, Domain 1"/>
    <property type="match status" value="1"/>
</dbReference>
<evidence type="ECO:0000313" key="12">
    <source>
        <dbReference type="EMBL" id="GAF35325.1"/>
    </source>
</evidence>
<keyword evidence="6" id="KW-0067">ATP-binding</keyword>
<comment type="catalytic activity">
    <reaction evidence="9">
        <text>tRNA(Leu) + L-leucine + ATP = L-leucyl-tRNA(Leu) + AMP + diphosphate</text>
        <dbReference type="Rhea" id="RHEA:11688"/>
        <dbReference type="Rhea" id="RHEA-COMP:9613"/>
        <dbReference type="Rhea" id="RHEA-COMP:9622"/>
        <dbReference type="ChEBI" id="CHEBI:30616"/>
        <dbReference type="ChEBI" id="CHEBI:33019"/>
        <dbReference type="ChEBI" id="CHEBI:57427"/>
        <dbReference type="ChEBI" id="CHEBI:78442"/>
        <dbReference type="ChEBI" id="CHEBI:78494"/>
        <dbReference type="ChEBI" id="CHEBI:456215"/>
        <dbReference type="EC" id="6.1.1.4"/>
    </reaction>
</comment>
<dbReference type="Pfam" id="PF08264">
    <property type="entry name" value="Anticodon_1"/>
    <property type="match status" value="1"/>
</dbReference>
<dbReference type="Pfam" id="PF00133">
    <property type="entry name" value="tRNA-synt_1"/>
    <property type="match status" value="1"/>
</dbReference>
<dbReference type="PRINTS" id="PR00985">
    <property type="entry name" value="TRNASYNTHLEU"/>
</dbReference>
<keyword evidence="8 12" id="KW-0030">Aminoacyl-tRNA synthetase</keyword>
<evidence type="ECO:0000256" key="8">
    <source>
        <dbReference type="ARBA" id="ARBA00023146"/>
    </source>
</evidence>
<dbReference type="InterPro" id="IPR002300">
    <property type="entry name" value="aa-tRNA-synth_Ia"/>
</dbReference>
<evidence type="ECO:0000256" key="2">
    <source>
        <dbReference type="ARBA" id="ARBA00013164"/>
    </source>
</evidence>
<dbReference type="Gene3D" id="3.40.50.620">
    <property type="entry name" value="HUPs"/>
    <property type="match status" value="1"/>
</dbReference>
<dbReference type="FunFam" id="3.10.20.590:FF:000001">
    <property type="entry name" value="Leucine--tRNA ligase"/>
    <property type="match status" value="1"/>
</dbReference>
<evidence type="ECO:0000256" key="3">
    <source>
        <dbReference type="ARBA" id="ARBA00022490"/>
    </source>
</evidence>
<dbReference type="InterPro" id="IPR013155">
    <property type="entry name" value="M/V/L/I-tRNA-synth_anticd-bd"/>
</dbReference>
<dbReference type="GO" id="GO:0005524">
    <property type="term" value="F:ATP binding"/>
    <property type="evidence" value="ECO:0007669"/>
    <property type="project" value="UniProtKB-KW"/>
</dbReference>
<evidence type="ECO:0000256" key="9">
    <source>
        <dbReference type="ARBA" id="ARBA00047469"/>
    </source>
</evidence>
<evidence type="ECO:0000259" key="11">
    <source>
        <dbReference type="Pfam" id="PF08264"/>
    </source>
</evidence>
<dbReference type="InterPro" id="IPR009080">
    <property type="entry name" value="tRNAsynth_Ia_anticodon-bd"/>
</dbReference>
<reference evidence="12" key="1">
    <citation type="journal article" date="2014" name="Genome Announc.">
        <title>Draft Genome Sequences of Two Lactobacillus Strains, L. farraginis JCM 14108T and L. composti JCM 14202T, Isolated from Compost of Distilled Shochu Residue.</title>
        <authorList>
            <person name="Yuki M."/>
            <person name="Oshima K."/>
            <person name="Suda W."/>
            <person name="Kitahara M."/>
            <person name="Kitamura K."/>
            <person name="Iida T."/>
            <person name="Hattori M."/>
            <person name="Ohkuma M."/>
        </authorList>
    </citation>
    <scope>NUCLEOTIDE SEQUENCE [LARGE SCALE GENOMIC DNA]</scope>
    <source>
        <strain evidence="12">JCM 14108</strain>
    </source>
</reference>
<dbReference type="SUPFAM" id="SSF52374">
    <property type="entry name" value="Nucleotidylyl transferase"/>
    <property type="match status" value="1"/>
</dbReference>
<protein>
    <recommendedName>
        <fullName evidence="2">leucine--tRNA ligase</fullName>
        <ecNumber evidence="2">6.1.1.4</ecNumber>
    </recommendedName>
</protein>
<dbReference type="GO" id="GO:0005829">
    <property type="term" value="C:cytosol"/>
    <property type="evidence" value="ECO:0007669"/>
    <property type="project" value="TreeGrafter"/>
</dbReference>
<gene>
    <name evidence="12" type="ORF">JCM14108_204</name>
</gene>
<evidence type="ECO:0000313" key="13">
    <source>
        <dbReference type="Proteomes" id="UP000019488"/>
    </source>
</evidence>
<dbReference type="EMBL" id="BAKI01000001">
    <property type="protein sequence ID" value="GAF35325.1"/>
    <property type="molecule type" value="Genomic_DNA"/>
</dbReference>
<dbReference type="Proteomes" id="UP000019488">
    <property type="component" value="Unassembled WGS sequence"/>
</dbReference>
<feature type="domain" description="Methionyl/Valyl/Leucyl/Isoleucyl-tRNA synthetase anticodon-binding" evidence="11">
    <location>
        <begin position="177"/>
        <end position="286"/>
    </location>
</feature>
<keyword evidence="7" id="KW-0648">Protein biosynthesis</keyword>
<keyword evidence="3" id="KW-0963">Cytoplasm</keyword>
<dbReference type="FunFam" id="1.10.730.10:FF:000011">
    <property type="entry name" value="Leucine--tRNA ligase chloroplastic/mitochondrial"/>
    <property type="match status" value="1"/>
</dbReference>
<dbReference type="PANTHER" id="PTHR43740">
    <property type="entry name" value="LEUCYL-TRNA SYNTHETASE"/>
    <property type="match status" value="1"/>
</dbReference>
<dbReference type="AlphaFoldDB" id="X0Q9R3"/>
<evidence type="ECO:0000256" key="6">
    <source>
        <dbReference type="ARBA" id="ARBA00022840"/>
    </source>
</evidence>
<comment type="similarity">
    <text evidence="1">Belongs to the class-I aminoacyl-tRNA synthetase family.</text>
</comment>
<dbReference type="GO" id="GO:0006429">
    <property type="term" value="P:leucyl-tRNA aminoacylation"/>
    <property type="evidence" value="ECO:0007669"/>
    <property type="project" value="InterPro"/>
</dbReference>
<evidence type="ECO:0000256" key="4">
    <source>
        <dbReference type="ARBA" id="ARBA00022598"/>
    </source>
</evidence>
<evidence type="ECO:0000256" key="7">
    <source>
        <dbReference type="ARBA" id="ARBA00022917"/>
    </source>
</evidence>
<organism evidence="12 13">
    <name type="scientific">Lentilactobacillus farraginis DSM 18382 = JCM 14108</name>
    <dbReference type="NCBI Taxonomy" id="1423743"/>
    <lineage>
        <taxon>Bacteria</taxon>
        <taxon>Bacillati</taxon>
        <taxon>Bacillota</taxon>
        <taxon>Bacilli</taxon>
        <taxon>Lactobacillales</taxon>
        <taxon>Lactobacillaceae</taxon>
        <taxon>Lentilactobacillus</taxon>
    </lineage>
</organism>
<proteinExistence type="inferred from homology"/>
<dbReference type="GO" id="GO:0004823">
    <property type="term" value="F:leucine-tRNA ligase activity"/>
    <property type="evidence" value="ECO:0007669"/>
    <property type="project" value="UniProtKB-EC"/>
</dbReference>
<name>X0Q9R3_9LACO</name>
<keyword evidence="4" id="KW-0436">Ligase</keyword>
<dbReference type="EC" id="6.1.1.4" evidence="2"/>
<dbReference type="InterPro" id="IPR014729">
    <property type="entry name" value="Rossmann-like_a/b/a_fold"/>
</dbReference>
<evidence type="ECO:0000256" key="5">
    <source>
        <dbReference type="ARBA" id="ARBA00022741"/>
    </source>
</evidence>
<dbReference type="Gene3D" id="3.10.20.590">
    <property type="match status" value="1"/>
</dbReference>
<sequence>MAVKENVRQTQCHSAGSSWYWLRYIDPHNDQAIAAPDKLKYWSPVDLYVGGAEHAVLHLLYARFWHKFLYDLGVVPTPEPFQKLVNQGMILGTNHEKMSKSKGNVINPDDIVKEYGADTLRVYEMFMGPIDAAKPWSTEGINGAHHWLDRVWRLMIDDNNHLRDRVTTIDDGKLDKIYNQTVKIVTNDFAHMRFNVGISQMMVFVNEAYKVDALPIQYMEGFVKMLSPVAPHIAEELWQLLGHDETITYEKWPTYDPDKLVENTVQMVVQVNGKVRAHLKIARDAAKDDVEAAAKADEHIKHYLEGKTIRKMIVVPNKIVNIVVK</sequence>
<comment type="caution">
    <text evidence="12">The sequence shown here is derived from an EMBL/GenBank/DDBJ whole genome shotgun (WGS) entry which is preliminary data.</text>
</comment>
<dbReference type="CDD" id="cd07958">
    <property type="entry name" value="Anticodon_Ia_Leu_BEm"/>
    <property type="match status" value="1"/>
</dbReference>
<accession>X0Q9R3</accession>
<dbReference type="InterPro" id="IPR002302">
    <property type="entry name" value="Leu-tRNA-ligase"/>
</dbReference>
<feature type="domain" description="Aminoacyl-tRNA synthetase class Ia" evidence="10">
    <location>
        <begin position="63"/>
        <end position="123"/>
    </location>
</feature>
<dbReference type="SUPFAM" id="SSF47323">
    <property type="entry name" value="Anticodon-binding domain of a subclass of class I aminoacyl-tRNA synthetases"/>
    <property type="match status" value="1"/>
</dbReference>
<dbReference type="eggNOG" id="COG0495">
    <property type="taxonomic scope" value="Bacteria"/>
</dbReference>